<feature type="signal peptide" evidence="1">
    <location>
        <begin position="1"/>
        <end position="25"/>
    </location>
</feature>
<evidence type="ECO:0000313" key="3">
    <source>
        <dbReference type="EMBL" id="MCJ2185410.1"/>
    </source>
</evidence>
<keyword evidence="1" id="KW-0732">Signal</keyword>
<name>A0ABT0BK38_9SPHN</name>
<reference evidence="3 4" key="1">
    <citation type="submission" date="2022-04" db="EMBL/GenBank/DDBJ databases">
        <title>Identification of a novel bacterium isolated from mangrove sediments.</title>
        <authorList>
            <person name="Pan X."/>
        </authorList>
    </citation>
    <scope>NUCLEOTIDE SEQUENCE [LARGE SCALE GENOMIC DNA]</scope>
    <source>
        <strain evidence="3 4">B2638</strain>
    </source>
</reference>
<dbReference type="Pfam" id="PF06904">
    <property type="entry name" value="Extensin-like_C"/>
    <property type="match status" value="1"/>
</dbReference>
<keyword evidence="4" id="KW-1185">Reference proteome</keyword>
<dbReference type="Proteomes" id="UP001202281">
    <property type="component" value="Unassembled WGS sequence"/>
</dbReference>
<dbReference type="RefSeq" id="WP_243917163.1">
    <property type="nucleotide sequence ID" value="NZ_JALHLG010000001.1"/>
</dbReference>
<accession>A0ABT0BK38</accession>
<evidence type="ECO:0000313" key="4">
    <source>
        <dbReference type="Proteomes" id="UP001202281"/>
    </source>
</evidence>
<dbReference type="EMBL" id="JALHLG010000001">
    <property type="protein sequence ID" value="MCJ2185410.1"/>
    <property type="molecule type" value="Genomic_DNA"/>
</dbReference>
<sequence>MRRYLLILSLLATLSACIDIPQAQAPRKQAVHRQTVPFSPAPEYRQCLSELGAQHAAFTPLPDQYFGTGCSTVETVRLSSLQSDTASLSLTNLGPVTCHAATTFAAWARYGVGRAAEQILGSRLSRIETFGSYNCRNVAGTSRRSGHATANAIDVSAFVLADGRRISVLDDWDGGTPAERHFLRVVHASACKRFGTTLGPDYNAAHANHFHVEADGGKFCR</sequence>
<dbReference type="PROSITE" id="PS51257">
    <property type="entry name" value="PROKAR_LIPOPROTEIN"/>
    <property type="match status" value="1"/>
</dbReference>
<feature type="chain" id="PRO_5047489440" evidence="1">
    <location>
        <begin position="26"/>
        <end position="221"/>
    </location>
</feature>
<dbReference type="InterPro" id="IPR009683">
    <property type="entry name" value="Extensin-like_C"/>
</dbReference>
<organism evidence="3 4">
    <name type="scientific">Novosphingobium beihaiensis</name>
    <dbReference type="NCBI Taxonomy" id="2930389"/>
    <lineage>
        <taxon>Bacteria</taxon>
        <taxon>Pseudomonadati</taxon>
        <taxon>Pseudomonadota</taxon>
        <taxon>Alphaproteobacteria</taxon>
        <taxon>Sphingomonadales</taxon>
        <taxon>Sphingomonadaceae</taxon>
        <taxon>Novosphingobium</taxon>
    </lineage>
</organism>
<gene>
    <name evidence="3" type="ORF">MTR66_01115</name>
</gene>
<evidence type="ECO:0000259" key="2">
    <source>
        <dbReference type="Pfam" id="PF06904"/>
    </source>
</evidence>
<proteinExistence type="predicted"/>
<comment type="caution">
    <text evidence="3">The sequence shown here is derived from an EMBL/GenBank/DDBJ whole genome shotgun (WGS) entry which is preliminary data.</text>
</comment>
<protein>
    <submittedName>
        <fullName evidence="3">Extensin family protein</fullName>
    </submittedName>
</protein>
<feature type="domain" description="Extensin-like C-terminal" evidence="2">
    <location>
        <begin position="46"/>
        <end position="221"/>
    </location>
</feature>
<evidence type="ECO:0000256" key="1">
    <source>
        <dbReference type="SAM" id="SignalP"/>
    </source>
</evidence>